<dbReference type="GO" id="GO:0045892">
    <property type="term" value="P:negative regulation of DNA-templated transcription"/>
    <property type="evidence" value="ECO:0007669"/>
    <property type="project" value="TreeGrafter"/>
</dbReference>
<feature type="domain" description="HTH gntR-type" evidence="4">
    <location>
        <begin position="11"/>
        <end position="79"/>
    </location>
</feature>
<dbReference type="InterPro" id="IPR036390">
    <property type="entry name" value="WH_DNA-bd_sf"/>
</dbReference>
<evidence type="ECO:0000259" key="4">
    <source>
        <dbReference type="PROSITE" id="PS50949"/>
    </source>
</evidence>
<proteinExistence type="predicted"/>
<keyword evidence="3" id="KW-0804">Transcription</keyword>
<evidence type="ECO:0000256" key="1">
    <source>
        <dbReference type="ARBA" id="ARBA00023015"/>
    </source>
</evidence>
<dbReference type="SUPFAM" id="SSF46785">
    <property type="entry name" value="Winged helix' DNA-binding domain"/>
    <property type="match status" value="1"/>
</dbReference>
<dbReference type="EMBL" id="BOPG01000056">
    <property type="protein sequence ID" value="GIJ60480.1"/>
    <property type="molecule type" value="Genomic_DNA"/>
</dbReference>
<dbReference type="GO" id="GO:0003677">
    <property type="term" value="F:DNA binding"/>
    <property type="evidence" value="ECO:0007669"/>
    <property type="project" value="UniProtKB-KW"/>
</dbReference>
<dbReference type="InterPro" id="IPR050679">
    <property type="entry name" value="Bact_HTH_transcr_reg"/>
</dbReference>
<dbReference type="Pfam" id="PF00392">
    <property type="entry name" value="GntR"/>
    <property type="match status" value="1"/>
</dbReference>
<keyword evidence="2" id="KW-0238">DNA-binding</keyword>
<evidence type="ECO:0000313" key="5">
    <source>
        <dbReference type="EMBL" id="GIJ60480.1"/>
    </source>
</evidence>
<gene>
    <name evidence="5" type="ORF">Vau01_079960</name>
</gene>
<name>A0A8J3ZET6_9ACTN</name>
<evidence type="ECO:0000256" key="2">
    <source>
        <dbReference type="ARBA" id="ARBA00023125"/>
    </source>
</evidence>
<dbReference type="PANTHER" id="PTHR44846">
    <property type="entry name" value="MANNOSYL-D-GLYCERATE TRANSPORT/METABOLISM SYSTEM REPRESSOR MNGR-RELATED"/>
    <property type="match status" value="1"/>
</dbReference>
<dbReference type="InterPro" id="IPR036388">
    <property type="entry name" value="WH-like_DNA-bd_sf"/>
</dbReference>
<dbReference type="GO" id="GO:0003700">
    <property type="term" value="F:DNA-binding transcription factor activity"/>
    <property type="evidence" value="ECO:0007669"/>
    <property type="project" value="InterPro"/>
</dbReference>
<organism evidence="5 6">
    <name type="scientific">Virgisporangium aurantiacum</name>
    <dbReference type="NCBI Taxonomy" id="175570"/>
    <lineage>
        <taxon>Bacteria</taxon>
        <taxon>Bacillati</taxon>
        <taxon>Actinomycetota</taxon>
        <taxon>Actinomycetes</taxon>
        <taxon>Micromonosporales</taxon>
        <taxon>Micromonosporaceae</taxon>
        <taxon>Virgisporangium</taxon>
    </lineage>
</organism>
<evidence type="ECO:0000313" key="6">
    <source>
        <dbReference type="Proteomes" id="UP000612585"/>
    </source>
</evidence>
<dbReference type="AlphaFoldDB" id="A0A8J3ZET6"/>
<evidence type="ECO:0000256" key="3">
    <source>
        <dbReference type="ARBA" id="ARBA00023163"/>
    </source>
</evidence>
<reference evidence="5" key="1">
    <citation type="submission" date="2021-01" db="EMBL/GenBank/DDBJ databases">
        <title>Whole genome shotgun sequence of Virgisporangium aurantiacum NBRC 16421.</title>
        <authorList>
            <person name="Komaki H."/>
            <person name="Tamura T."/>
        </authorList>
    </citation>
    <scope>NUCLEOTIDE SEQUENCE</scope>
    <source>
        <strain evidence="5">NBRC 16421</strain>
    </source>
</reference>
<comment type="caution">
    <text evidence="5">The sequence shown here is derived from an EMBL/GenBank/DDBJ whole genome shotgun (WGS) entry which is preliminary data.</text>
</comment>
<dbReference type="PRINTS" id="PR00035">
    <property type="entry name" value="HTHGNTR"/>
</dbReference>
<dbReference type="PANTHER" id="PTHR44846:SF17">
    <property type="entry name" value="GNTR-FAMILY TRANSCRIPTIONAL REGULATOR"/>
    <property type="match status" value="1"/>
</dbReference>
<accession>A0A8J3ZET6</accession>
<dbReference type="RefSeq" id="WP_204004841.1">
    <property type="nucleotide sequence ID" value="NZ_BOPG01000056.1"/>
</dbReference>
<dbReference type="Proteomes" id="UP000612585">
    <property type="component" value="Unassembled WGS sequence"/>
</dbReference>
<keyword evidence="6" id="KW-1185">Reference proteome</keyword>
<dbReference type="CDD" id="cd07377">
    <property type="entry name" value="WHTH_GntR"/>
    <property type="match status" value="1"/>
</dbReference>
<sequence>MIDTIEPDGPVPKYVQLADILERRIAAGELQPNKPLPSEKYLMAEYDVARGTARRAVEVLRDRGLVFTVPQRGSFVKPKAT</sequence>
<dbReference type="SMART" id="SM00345">
    <property type="entry name" value="HTH_GNTR"/>
    <property type="match status" value="1"/>
</dbReference>
<dbReference type="InterPro" id="IPR000524">
    <property type="entry name" value="Tscrpt_reg_HTH_GntR"/>
</dbReference>
<keyword evidence="1" id="KW-0805">Transcription regulation</keyword>
<protein>
    <recommendedName>
        <fullName evidence="4">HTH gntR-type domain-containing protein</fullName>
    </recommendedName>
</protein>
<dbReference type="Gene3D" id="1.10.10.10">
    <property type="entry name" value="Winged helix-like DNA-binding domain superfamily/Winged helix DNA-binding domain"/>
    <property type="match status" value="1"/>
</dbReference>
<dbReference type="PROSITE" id="PS50949">
    <property type="entry name" value="HTH_GNTR"/>
    <property type="match status" value="1"/>
</dbReference>